<evidence type="ECO:0000313" key="2">
    <source>
        <dbReference type="EMBL" id="UYM17952.1"/>
    </source>
</evidence>
<proteinExistence type="predicted"/>
<organism evidence="2 3">
    <name type="scientific">Endozoicomonas euniceicola</name>
    <dbReference type="NCBI Taxonomy" id="1234143"/>
    <lineage>
        <taxon>Bacteria</taxon>
        <taxon>Pseudomonadati</taxon>
        <taxon>Pseudomonadota</taxon>
        <taxon>Gammaproteobacteria</taxon>
        <taxon>Oceanospirillales</taxon>
        <taxon>Endozoicomonadaceae</taxon>
        <taxon>Endozoicomonas</taxon>
    </lineage>
</organism>
<protein>
    <submittedName>
        <fullName evidence="2">Uncharacterized protein</fullName>
    </submittedName>
</protein>
<feature type="region of interest" description="Disordered" evidence="1">
    <location>
        <begin position="150"/>
        <end position="177"/>
    </location>
</feature>
<dbReference type="RefSeq" id="WP_262600726.1">
    <property type="nucleotide sequence ID" value="NZ_CP103300.1"/>
</dbReference>
<evidence type="ECO:0000313" key="3">
    <source>
        <dbReference type="Proteomes" id="UP001163255"/>
    </source>
</evidence>
<name>A0ABY6GYT9_9GAMM</name>
<feature type="compositionally biased region" description="Low complexity" evidence="1">
    <location>
        <begin position="156"/>
        <end position="176"/>
    </location>
</feature>
<accession>A0ABY6GYT9</accession>
<dbReference type="EMBL" id="CP103300">
    <property type="protein sequence ID" value="UYM17952.1"/>
    <property type="molecule type" value="Genomic_DNA"/>
</dbReference>
<sequence>MAKSSAEGISRIFPVASAVAGFANFYNLGSILSEQAERKRIIENDLVKRGEMLRIANSDGDGAVESARYSYLQSVDGITPDERREIDVTLKLGQEDESKNGDNPYKVVSPDSARLSVGGCIPFDTSLYTDKTREASKVVLSRITSFVGSNGGAASGAGSQSGSQSTESAASGESTGCQSQEHLPVLCTMNSFPRIPELLEDEKTPFTDKTLVVEGLHQESSRAWVNAGLLAALFPLIKEKMESGEVGGHSVRLNEEQDTDPPAIVIRASPDISYLDLIRSIYLVCLVRTENGLKAVEQEIKSLAANGFIKILASLSHLSSTKNLTNECKSVADIILKNIEPKIVQKMYKTCFEKSGYFYRDEPRSFQARQATQSGLTVEPLVYVQVAIDEPEEEMEEELEEEMEEELEDEMEQEWSNKENEGGIYKAEVYECLYEYINQQTDYFKAIIAEKRLAVSIINRLLNIQLRLFGLFVSQDRLEPLKQLSTANYTPDADVQLHPDPFPELQHPFPNLSGDRDYPLAVVVYDPYAHGFGKNNSDGKENISLPDLCYPSVVLDTLYIMEEESRSCTFSYVDYAHPTRAGYIMRRLCGCHDGPANKW</sequence>
<dbReference type="Proteomes" id="UP001163255">
    <property type="component" value="Chromosome"/>
</dbReference>
<keyword evidence="3" id="KW-1185">Reference proteome</keyword>
<evidence type="ECO:0000256" key="1">
    <source>
        <dbReference type="SAM" id="MobiDB-lite"/>
    </source>
</evidence>
<gene>
    <name evidence="2" type="ORF">NX720_08625</name>
</gene>
<reference evidence="2" key="1">
    <citation type="submission" date="2022-10" db="EMBL/GenBank/DDBJ databases">
        <title>Completed Genome Sequence of two octocoral isolated bacterium, Endozoicomonas euniceicola EF212T and Endozoicomonas gorgoniicola PS125T.</title>
        <authorList>
            <person name="Chiou Y.-J."/>
            <person name="Chen Y.-H."/>
        </authorList>
    </citation>
    <scope>NUCLEOTIDE SEQUENCE</scope>
    <source>
        <strain evidence="2">EF212</strain>
    </source>
</reference>